<reference evidence="2 3" key="1">
    <citation type="submission" date="2018-09" db="EMBL/GenBank/DDBJ databases">
        <title>Complete genome sequence of Euzebya sp. DY32-46 isolated from seawater of Pacific Ocean.</title>
        <authorList>
            <person name="Xu L."/>
            <person name="Wu Y.-H."/>
            <person name="Xu X.-W."/>
        </authorList>
    </citation>
    <scope>NUCLEOTIDE SEQUENCE [LARGE SCALE GENOMIC DNA]</scope>
    <source>
        <strain evidence="2 3">DY32-46</strain>
        <plasmid evidence="3">pedy32-46i</plasmid>
    </source>
</reference>
<feature type="compositionally biased region" description="Acidic residues" evidence="1">
    <location>
        <begin position="480"/>
        <end position="491"/>
    </location>
</feature>
<organism evidence="2 3">
    <name type="scientific">Euzebya pacifica</name>
    <dbReference type="NCBI Taxonomy" id="1608957"/>
    <lineage>
        <taxon>Bacteria</taxon>
        <taxon>Bacillati</taxon>
        <taxon>Actinomycetota</taxon>
        <taxon>Nitriliruptoria</taxon>
        <taxon>Euzebyales</taxon>
    </lineage>
</organism>
<geneLocation type="plasmid" evidence="3">
    <name>pedy32-46i</name>
</geneLocation>
<feature type="compositionally biased region" description="Low complexity" evidence="1">
    <location>
        <begin position="447"/>
        <end position="463"/>
    </location>
</feature>
<sequence length="491" mass="51674">MSTRRTAVPRQFSTHKKAKTRAIMIIGTLTLLALLSPVAVLIARSATVTANAALAFTGEEPQPAHRAFAEVAAARWAWGGSGGFAAAGQTTAAELIGRPGLDERTMDLLLLDDDDVDAENRVPLGISDIIWSDAYFVTTEEGQIEHHRFLVVTEGGLLRLTVPVAPVPRENATDTAVVAGMFSIAPWIDSPETTTVPTPRWADVSDSVEVGNNILARVNEWADAYAASDSTALLALTGDPDNSTYPGIGGFQVRSVEILDAAFRNSDDLLVVAVRIAMIADTGVALDLSYDLLVDGHDRPFPNIVAWHSQGLGPVLEPYGNAIDPNAVQYAGLPVQASNELDPRQFARRAREVLENLAAIERAYARDIGGGLYATFGTLETTSFSNAFGEANAPLAGTRAQVEGRVYENGVGFCVEAVLGGDSFHATHVSGVVPGRCPLTLQEADEAAAGGAATAQTGATSPDDPAEDPATPDPTPEPTADADDTPPQDTQ</sequence>
<keyword evidence="2" id="KW-0614">Plasmid</keyword>
<name>A0A346Y773_9ACTN</name>
<evidence type="ECO:0000313" key="3">
    <source>
        <dbReference type="Proteomes" id="UP000264006"/>
    </source>
</evidence>
<protein>
    <submittedName>
        <fullName evidence="2">Uncharacterized protein</fullName>
    </submittedName>
</protein>
<evidence type="ECO:0000313" key="2">
    <source>
        <dbReference type="EMBL" id="AXV10320.1"/>
    </source>
</evidence>
<dbReference type="AlphaFoldDB" id="A0A346Y773"/>
<accession>A0A346Y773</accession>
<evidence type="ECO:0000256" key="1">
    <source>
        <dbReference type="SAM" id="MobiDB-lite"/>
    </source>
</evidence>
<dbReference type="EMBL" id="CP031166">
    <property type="protein sequence ID" value="AXV10320.1"/>
    <property type="molecule type" value="Genomic_DNA"/>
</dbReference>
<dbReference type="OrthoDB" id="5126438at2"/>
<proteinExistence type="predicted"/>
<dbReference type="Proteomes" id="UP000264006">
    <property type="component" value="Plasmid pEDY32-46I"/>
</dbReference>
<keyword evidence="3" id="KW-1185">Reference proteome</keyword>
<gene>
    <name evidence="2" type="ORF">DVS28_b0580</name>
</gene>
<feature type="region of interest" description="Disordered" evidence="1">
    <location>
        <begin position="446"/>
        <end position="491"/>
    </location>
</feature>
<dbReference type="KEGG" id="euz:DVS28_b0580"/>
<dbReference type="RefSeq" id="WP_114594883.1">
    <property type="nucleotide sequence ID" value="NZ_CP031166.1"/>
</dbReference>